<feature type="transmembrane region" description="Helical" evidence="6">
    <location>
        <begin position="176"/>
        <end position="195"/>
    </location>
</feature>
<evidence type="ECO:0000256" key="6">
    <source>
        <dbReference type="SAM" id="Phobius"/>
    </source>
</evidence>
<dbReference type="InterPro" id="IPR051679">
    <property type="entry name" value="DASS-Related_Transporters"/>
</dbReference>
<dbReference type="EMBL" id="CP006939">
    <property type="protein sequence ID" value="AHC15930.1"/>
    <property type="molecule type" value="Genomic_DNA"/>
</dbReference>
<dbReference type="InterPro" id="IPR018385">
    <property type="entry name" value="C4_dicarb_anaerob_car-like"/>
</dbReference>
<evidence type="ECO:0000313" key="8">
    <source>
        <dbReference type="Proteomes" id="UP000018680"/>
    </source>
</evidence>
<evidence type="ECO:0000256" key="5">
    <source>
        <dbReference type="ARBA" id="ARBA00023136"/>
    </source>
</evidence>
<dbReference type="Pfam" id="PF03606">
    <property type="entry name" value="DcuC"/>
    <property type="match status" value="1"/>
</dbReference>
<feature type="transmembrane region" description="Helical" evidence="6">
    <location>
        <begin position="207"/>
        <end position="226"/>
    </location>
</feature>
<feature type="transmembrane region" description="Helical" evidence="6">
    <location>
        <begin position="430"/>
        <end position="449"/>
    </location>
</feature>
<feature type="transmembrane region" description="Helical" evidence="6">
    <location>
        <begin position="369"/>
        <end position="390"/>
    </location>
</feature>
<dbReference type="Proteomes" id="UP000018680">
    <property type="component" value="Chromosome"/>
</dbReference>
<keyword evidence="5 6" id="KW-0472">Membrane</keyword>
<keyword evidence="8" id="KW-1185">Reference proteome</keyword>
<feature type="transmembrane region" description="Helical" evidence="6">
    <location>
        <begin position="294"/>
        <end position="313"/>
    </location>
</feature>
<feature type="transmembrane region" description="Helical" evidence="6">
    <location>
        <begin position="461"/>
        <end position="479"/>
    </location>
</feature>
<dbReference type="PANTHER" id="PTHR43652">
    <property type="entry name" value="BASIC AMINO ACID ANTIPORTER YFCC-RELATED"/>
    <property type="match status" value="1"/>
</dbReference>
<keyword evidence="4 6" id="KW-1133">Transmembrane helix</keyword>
<dbReference type="GO" id="GO:0005886">
    <property type="term" value="C:plasma membrane"/>
    <property type="evidence" value="ECO:0007669"/>
    <property type="project" value="UniProtKB-SubCell"/>
</dbReference>
<dbReference type="RefSeq" id="WP_024268831.1">
    <property type="nucleotide sequence ID" value="NC_023035.1"/>
</dbReference>
<feature type="transmembrane region" description="Helical" evidence="6">
    <location>
        <begin position="325"/>
        <end position="349"/>
    </location>
</feature>
<comment type="subcellular location">
    <subcellularLocation>
        <location evidence="1">Cell membrane</location>
        <topology evidence="1">Multi-pass membrane protein</topology>
    </subcellularLocation>
</comment>
<evidence type="ECO:0000313" key="7">
    <source>
        <dbReference type="EMBL" id="AHC15930.1"/>
    </source>
</evidence>
<dbReference type="OrthoDB" id="3314392at2"/>
<keyword evidence="3 6" id="KW-0812">Transmembrane</keyword>
<feature type="transmembrane region" description="Helical" evidence="6">
    <location>
        <begin position="85"/>
        <end position="104"/>
    </location>
</feature>
<dbReference type="PATRIC" id="fig|1307761.3.peg.2570"/>
<feature type="transmembrane region" description="Helical" evidence="6">
    <location>
        <begin position="268"/>
        <end position="288"/>
    </location>
</feature>
<keyword evidence="2" id="KW-1003">Cell membrane</keyword>
<feature type="transmembrane region" description="Helical" evidence="6">
    <location>
        <begin position="125"/>
        <end position="142"/>
    </location>
</feature>
<dbReference type="KEGG" id="slr:L21SP2_2578"/>
<proteinExistence type="predicted"/>
<evidence type="ECO:0000256" key="4">
    <source>
        <dbReference type="ARBA" id="ARBA00022989"/>
    </source>
</evidence>
<organism evidence="7 8">
    <name type="scientific">Salinispira pacifica</name>
    <dbReference type="NCBI Taxonomy" id="1307761"/>
    <lineage>
        <taxon>Bacteria</taxon>
        <taxon>Pseudomonadati</taxon>
        <taxon>Spirochaetota</taxon>
        <taxon>Spirochaetia</taxon>
        <taxon>Spirochaetales</taxon>
        <taxon>Spirochaetaceae</taxon>
        <taxon>Salinispira</taxon>
    </lineage>
</organism>
<reference evidence="7 8" key="1">
    <citation type="journal article" date="2015" name="Stand. Genomic Sci.">
        <title>Complete genome sequence and description of Salinispira pacifica gen. nov., sp. nov., a novel spirochaete isolated form a hypersaline microbial mat.</title>
        <authorList>
            <person name="Ben Hania W."/>
            <person name="Joseph M."/>
            <person name="Schumann P."/>
            <person name="Bunk B."/>
            <person name="Fiebig A."/>
            <person name="Sproer C."/>
            <person name="Klenk H.P."/>
            <person name="Fardeau M.L."/>
            <person name="Spring S."/>
        </authorList>
    </citation>
    <scope>NUCLEOTIDE SEQUENCE [LARGE SCALE GENOMIC DNA]</scope>
    <source>
        <strain evidence="7 8">L21-RPul-D2</strain>
    </source>
</reference>
<feature type="transmembrane region" description="Helical" evidence="6">
    <location>
        <begin position="12"/>
        <end position="37"/>
    </location>
</feature>
<accession>V5WJU2</accession>
<gene>
    <name evidence="7" type="ORF">L21SP2_2578</name>
</gene>
<protein>
    <submittedName>
        <fullName evidence="7">Transporter</fullName>
    </submittedName>
</protein>
<dbReference type="HOGENOM" id="CLU_035307_0_1_12"/>
<evidence type="ECO:0000256" key="2">
    <source>
        <dbReference type="ARBA" id="ARBA00022475"/>
    </source>
</evidence>
<dbReference type="PANTHER" id="PTHR43652:SF2">
    <property type="entry name" value="BASIC AMINO ACID ANTIPORTER YFCC-RELATED"/>
    <property type="match status" value="1"/>
</dbReference>
<evidence type="ECO:0000256" key="3">
    <source>
        <dbReference type="ARBA" id="ARBA00022692"/>
    </source>
</evidence>
<name>V5WJU2_9SPIO</name>
<feature type="transmembrane region" description="Helical" evidence="6">
    <location>
        <begin position="402"/>
        <end position="424"/>
    </location>
</feature>
<sequence>MPETMNSSVKIGARAFATAVLILLGLMIVSGLLTVFLPSGEYERVQLEDRSLITPGSYEEVEKPDYPVWRWFTAPVEILFTPGNVTLITLILFLFAVGGSITILEQIHVMDLLVQMLIDKFQRNKYVLMAVTIFIFMALPSLLGIYEGLVPVIIFVVPMARRLGWDSLTGLGMSLLPMAFGLAAAISNPFTIAVAQTIADLPLFSGSWLRIIFFVLVYIALFLFVYRHARKVERKPESSPCHTADAELGEVEVHDFSDTHIHLVRRGLIWFSVWIGIALVVVLGVAFFPDLGFLAFPLMGLMFLVGGFGAGVFSGHRLARVAHIFLKGGLNIIPGAFLIMLAYSVKYIIDSGMVTDTLLFMAADAIEQASPFQSVLLIYGITLVMNFFIGSASAKAFLMMPILVPLADLVGITRQTTVLAFGYGDGFSNMIFPTNPLLLIALSFTVVSYTKWLKWTIPLQIIMAAFSLLFMFIAVQIGFGPF</sequence>
<dbReference type="AlphaFoldDB" id="V5WJU2"/>
<dbReference type="eggNOG" id="COG1288">
    <property type="taxonomic scope" value="Bacteria"/>
</dbReference>
<dbReference type="STRING" id="1307761.L21SP2_2578"/>
<evidence type="ECO:0000256" key="1">
    <source>
        <dbReference type="ARBA" id="ARBA00004651"/>
    </source>
</evidence>